<dbReference type="PANTHER" id="PTHR10438:SF463">
    <property type="entry name" value="THIOREDOXIN"/>
    <property type="match status" value="1"/>
</dbReference>
<dbReference type="Proteomes" id="UP001412067">
    <property type="component" value="Unassembled WGS sequence"/>
</dbReference>
<dbReference type="InterPro" id="IPR050620">
    <property type="entry name" value="Thioredoxin_H-type-like"/>
</dbReference>
<feature type="domain" description="Thioredoxin" evidence="1">
    <location>
        <begin position="6"/>
        <end position="141"/>
    </location>
</feature>
<dbReference type="PROSITE" id="PS00194">
    <property type="entry name" value="THIOREDOXIN_1"/>
    <property type="match status" value="1"/>
</dbReference>
<keyword evidence="3" id="KW-1185">Reference proteome</keyword>
<evidence type="ECO:0000259" key="1">
    <source>
        <dbReference type="PROSITE" id="PS51352"/>
    </source>
</evidence>
<dbReference type="EMBL" id="JBBWWR010000003">
    <property type="protein sequence ID" value="KAK8969606.1"/>
    <property type="molecule type" value="Genomic_DNA"/>
</dbReference>
<dbReference type="InterPro" id="IPR013766">
    <property type="entry name" value="Thioredoxin_domain"/>
</dbReference>
<dbReference type="InterPro" id="IPR017937">
    <property type="entry name" value="Thioredoxin_CS"/>
</dbReference>
<reference evidence="2 3" key="1">
    <citation type="journal article" date="2022" name="Nat. Plants">
        <title>Genomes of leafy and leafless Platanthera orchids illuminate the evolution of mycoheterotrophy.</title>
        <authorList>
            <person name="Li M.H."/>
            <person name="Liu K.W."/>
            <person name="Li Z."/>
            <person name="Lu H.C."/>
            <person name="Ye Q.L."/>
            <person name="Zhang D."/>
            <person name="Wang J.Y."/>
            <person name="Li Y.F."/>
            <person name="Zhong Z.M."/>
            <person name="Liu X."/>
            <person name="Yu X."/>
            <person name="Liu D.K."/>
            <person name="Tu X.D."/>
            <person name="Liu B."/>
            <person name="Hao Y."/>
            <person name="Liao X.Y."/>
            <person name="Jiang Y.T."/>
            <person name="Sun W.H."/>
            <person name="Chen J."/>
            <person name="Chen Y.Q."/>
            <person name="Ai Y."/>
            <person name="Zhai J.W."/>
            <person name="Wu S.S."/>
            <person name="Zhou Z."/>
            <person name="Hsiao Y.Y."/>
            <person name="Wu W.L."/>
            <person name="Chen Y.Y."/>
            <person name="Lin Y.F."/>
            <person name="Hsu J.L."/>
            <person name="Li C.Y."/>
            <person name="Wang Z.W."/>
            <person name="Zhao X."/>
            <person name="Zhong W.Y."/>
            <person name="Ma X.K."/>
            <person name="Ma L."/>
            <person name="Huang J."/>
            <person name="Chen G.Z."/>
            <person name="Huang M.Z."/>
            <person name="Huang L."/>
            <person name="Peng D.H."/>
            <person name="Luo Y.B."/>
            <person name="Zou S.Q."/>
            <person name="Chen S.P."/>
            <person name="Lan S."/>
            <person name="Tsai W.C."/>
            <person name="Van de Peer Y."/>
            <person name="Liu Z.J."/>
        </authorList>
    </citation>
    <scope>NUCLEOTIDE SEQUENCE [LARGE SCALE GENOMIC DNA]</scope>
    <source>
        <strain evidence="2">Lor288</strain>
    </source>
</reference>
<gene>
    <name evidence="2" type="ORF">KSP40_PGU013072</name>
</gene>
<accession>A0ABR2N1U3</accession>
<sequence length="141" mass="15362">MGSFFSTLLNPEPAAAAADESSAVIAVHSMGTWNNHWSAHKNSDKLLVIDFSATWCGPCRIIEPAFKALAARFAQASFVKIDVDELSVSFLLQNHGADQEVAQLWKVQAMPTFVFVKGGKEVSRILGARKDELESTVARLV</sequence>
<dbReference type="InterPro" id="IPR036249">
    <property type="entry name" value="Thioredoxin-like_sf"/>
</dbReference>
<evidence type="ECO:0000313" key="3">
    <source>
        <dbReference type="Proteomes" id="UP001412067"/>
    </source>
</evidence>
<dbReference type="PRINTS" id="PR00421">
    <property type="entry name" value="THIOREDOXIN"/>
</dbReference>
<protein>
    <submittedName>
        <fullName evidence="2">Thioredoxin H2-2</fullName>
    </submittedName>
</protein>
<dbReference type="Gene3D" id="3.40.30.10">
    <property type="entry name" value="Glutaredoxin"/>
    <property type="match status" value="1"/>
</dbReference>
<dbReference type="CDD" id="cd02947">
    <property type="entry name" value="TRX_family"/>
    <property type="match status" value="1"/>
</dbReference>
<comment type="caution">
    <text evidence="2">The sequence shown here is derived from an EMBL/GenBank/DDBJ whole genome shotgun (WGS) entry which is preliminary data.</text>
</comment>
<dbReference type="Pfam" id="PF00085">
    <property type="entry name" value="Thioredoxin"/>
    <property type="match status" value="1"/>
</dbReference>
<dbReference type="PROSITE" id="PS51352">
    <property type="entry name" value="THIOREDOXIN_2"/>
    <property type="match status" value="1"/>
</dbReference>
<evidence type="ECO:0000313" key="2">
    <source>
        <dbReference type="EMBL" id="KAK8969606.1"/>
    </source>
</evidence>
<name>A0ABR2N1U3_9ASPA</name>
<dbReference type="PANTHER" id="PTHR10438">
    <property type="entry name" value="THIOREDOXIN"/>
    <property type="match status" value="1"/>
</dbReference>
<dbReference type="SUPFAM" id="SSF52833">
    <property type="entry name" value="Thioredoxin-like"/>
    <property type="match status" value="1"/>
</dbReference>
<proteinExistence type="predicted"/>
<organism evidence="2 3">
    <name type="scientific">Platanthera guangdongensis</name>
    <dbReference type="NCBI Taxonomy" id="2320717"/>
    <lineage>
        <taxon>Eukaryota</taxon>
        <taxon>Viridiplantae</taxon>
        <taxon>Streptophyta</taxon>
        <taxon>Embryophyta</taxon>
        <taxon>Tracheophyta</taxon>
        <taxon>Spermatophyta</taxon>
        <taxon>Magnoliopsida</taxon>
        <taxon>Liliopsida</taxon>
        <taxon>Asparagales</taxon>
        <taxon>Orchidaceae</taxon>
        <taxon>Orchidoideae</taxon>
        <taxon>Orchideae</taxon>
        <taxon>Orchidinae</taxon>
        <taxon>Platanthera</taxon>
    </lineage>
</organism>